<evidence type="ECO:0000256" key="2">
    <source>
        <dbReference type="ARBA" id="ARBA00034617"/>
    </source>
</evidence>
<dbReference type="Gene3D" id="3.40.50.300">
    <property type="entry name" value="P-loop containing nucleotide triphosphate hydrolases"/>
    <property type="match status" value="1"/>
</dbReference>
<evidence type="ECO:0000313" key="6">
    <source>
        <dbReference type="EMBL" id="KAF5849992.1"/>
    </source>
</evidence>
<protein>
    <recommendedName>
        <fullName evidence="3">DNA 3'-5' helicase</fullName>
        <ecNumber evidence="3">5.6.2.4</ecNumber>
    </recommendedName>
</protein>
<dbReference type="Pfam" id="PF00271">
    <property type="entry name" value="Helicase_C"/>
    <property type="match status" value="1"/>
</dbReference>
<dbReference type="InterPro" id="IPR027417">
    <property type="entry name" value="P-loop_NTPase"/>
</dbReference>
<dbReference type="EMBL" id="WNKQ01000008">
    <property type="protein sequence ID" value="KAF5849992.1"/>
    <property type="molecule type" value="Genomic_DNA"/>
</dbReference>
<comment type="catalytic activity">
    <reaction evidence="2">
        <text>Couples ATP hydrolysis with the unwinding of duplex DNA by translocating in the 3'-5' direction.</text>
        <dbReference type="EC" id="5.6.2.4"/>
    </reaction>
</comment>
<dbReference type="GO" id="GO:0009378">
    <property type="term" value="F:four-way junction helicase activity"/>
    <property type="evidence" value="ECO:0007669"/>
    <property type="project" value="TreeGrafter"/>
</dbReference>
<evidence type="ECO:0000256" key="4">
    <source>
        <dbReference type="SAM" id="MobiDB-lite"/>
    </source>
</evidence>
<accession>A0A8H6DW05</accession>
<reference evidence="6" key="1">
    <citation type="submission" date="2019-11" db="EMBL/GenBank/DDBJ databases">
        <title>Bipolaris sorokiniana Genome sequencing.</title>
        <authorList>
            <person name="Wang H."/>
        </authorList>
    </citation>
    <scope>NUCLEOTIDE SEQUENCE</scope>
</reference>
<dbReference type="Proteomes" id="UP000624244">
    <property type="component" value="Unassembled WGS sequence"/>
</dbReference>
<dbReference type="AlphaFoldDB" id="A0A8H6DW05"/>
<dbReference type="InterPro" id="IPR001650">
    <property type="entry name" value="Helicase_C-like"/>
</dbReference>
<organism evidence="6 7">
    <name type="scientific">Cochliobolus sativus</name>
    <name type="common">Common root rot and spot blotch fungus</name>
    <name type="synonym">Bipolaris sorokiniana</name>
    <dbReference type="NCBI Taxonomy" id="45130"/>
    <lineage>
        <taxon>Eukaryota</taxon>
        <taxon>Fungi</taxon>
        <taxon>Dikarya</taxon>
        <taxon>Ascomycota</taxon>
        <taxon>Pezizomycotina</taxon>
        <taxon>Dothideomycetes</taxon>
        <taxon>Pleosporomycetidae</taxon>
        <taxon>Pleosporales</taxon>
        <taxon>Pleosporineae</taxon>
        <taxon>Pleosporaceae</taxon>
        <taxon>Bipolaris</taxon>
    </lineage>
</organism>
<feature type="region of interest" description="Disordered" evidence="4">
    <location>
        <begin position="101"/>
        <end position="130"/>
    </location>
</feature>
<feature type="non-terminal residue" evidence="6">
    <location>
        <position position="1"/>
    </location>
</feature>
<evidence type="ECO:0000256" key="1">
    <source>
        <dbReference type="ARBA" id="ARBA00005446"/>
    </source>
</evidence>
<proteinExistence type="inferred from homology"/>
<comment type="caution">
    <text evidence="6">The sequence shown here is derived from an EMBL/GenBank/DDBJ whole genome shotgun (WGS) entry which is preliminary data.</text>
</comment>
<dbReference type="GO" id="GO:0005694">
    <property type="term" value="C:chromosome"/>
    <property type="evidence" value="ECO:0007669"/>
    <property type="project" value="TreeGrafter"/>
</dbReference>
<dbReference type="GO" id="GO:0043138">
    <property type="term" value="F:3'-5' DNA helicase activity"/>
    <property type="evidence" value="ECO:0007669"/>
    <property type="project" value="UniProtKB-EC"/>
</dbReference>
<name>A0A8H6DW05_COCSA</name>
<dbReference type="SUPFAM" id="SSF52540">
    <property type="entry name" value="P-loop containing nucleoside triphosphate hydrolases"/>
    <property type="match status" value="1"/>
</dbReference>
<dbReference type="GO" id="GO:0000724">
    <property type="term" value="P:double-strand break repair via homologous recombination"/>
    <property type="evidence" value="ECO:0007669"/>
    <property type="project" value="TreeGrafter"/>
</dbReference>
<gene>
    <name evidence="6" type="ORF">GGP41_005490</name>
</gene>
<evidence type="ECO:0000313" key="7">
    <source>
        <dbReference type="Proteomes" id="UP000624244"/>
    </source>
</evidence>
<sequence>YAKGIVYCRSRQLCDEIATAVGCSSYHAGVGSRTVILEQWRQRGGLIVYTSALGVGVDITGVGFTLYIEQLWSMIDFVQESGRARGSASSGRRRAAVAGIASAAEATETEIEMETETETETDESEEIDDS</sequence>
<dbReference type="GO" id="GO:0005737">
    <property type="term" value="C:cytoplasm"/>
    <property type="evidence" value="ECO:0007669"/>
    <property type="project" value="TreeGrafter"/>
</dbReference>
<feature type="compositionally biased region" description="Acidic residues" evidence="4">
    <location>
        <begin position="107"/>
        <end position="130"/>
    </location>
</feature>
<evidence type="ECO:0000259" key="5">
    <source>
        <dbReference type="Pfam" id="PF00271"/>
    </source>
</evidence>
<dbReference type="EC" id="5.6.2.4" evidence="3"/>
<feature type="domain" description="Helicase C-terminal" evidence="5">
    <location>
        <begin position="3"/>
        <end position="84"/>
    </location>
</feature>
<evidence type="ECO:0000256" key="3">
    <source>
        <dbReference type="ARBA" id="ARBA00034808"/>
    </source>
</evidence>
<dbReference type="PANTHER" id="PTHR13710:SF154">
    <property type="entry name" value="RECQ HELICASE, PUTATIVE (AFU_ORTHOLOGUE AFUA_6G14720)-RELATED"/>
    <property type="match status" value="1"/>
</dbReference>
<dbReference type="PANTHER" id="PTHR13710">
    <property type="entry name" value="DNA HELICASE RECQ FAMILY MEMBER"/>
    <property type="match status" value="1"/>
</dbReference>
<comment type="similarity">
    <text evidence="1">Belongs to the helicase family. RecQ subfamily.</text>
</comment>